<evidence type="ECO:0000313" key="5">
    <source>
        <dbReference type="Proteomes" id="UP001642464"/>
    </source>
</evidence>
<feature type="repeat" description="PPR" evidence="2">
    <location>
        <begin position="206"/>
        <end position="240"/>
    </location>
</feature>
<accession>A0ABP0IA26</accession>
<dbReference type="InterPro" id="IPR011990">
    <property type="entry name" value="TPR-like_helical_dom_sf"/>
</dbReference>
<name>A0ABP0IA26_9DINO</name>
<dbReference type="PROSITE" id="PS51375">
    <property type="entry name" value="PPR"/>
    <property type="match status" value="4"/>
</dbReference>
<evidence type="ECO:0000256" key="1">
    <source>
        <dbReference type="ARBA" id="ARBA00022737"/>
    </source>
</evidence>
<dbReference type="Pfam" id="PF13041">
    <property type="entry name" value="PPR_2"/>
    <property type="match status" value="1"/>
</dbReference>
<dbReference type="Proteomes" id="UP001642464">
    <property type="component" value="Unassembled WGS sequence"/>
</dbReference>
<sequence>MVPPNRLCKRLGHDVNPRVGCGNTPRHAGSYRALQGALARVIHLSSVLSSLAQQWPRAMELLRCMEEDGMLLDTVCFNAALSACASCGQFEAALQLLEQMDASQVPKSYATASAAIVACGRRWPWALHFLASMPRNTFSYSAAISACEKAGNWSVMLLLLEDMLLERVPWNVVTCSACIAACEKGREWRRALQMLRQMRAAEVEPNTFSYNSAISACERGSQLTNALELLQEMDRVEIRQDVVTYGSAIFACEHGGQWHTALKLLEEMGGRHIEKNCVTCNAALSACGAARAWLAAVGIFQEMRSSAIGATVASFTALAAAAAGSWVTCLAVLEMARVAQASNCLAVAAVAAACERAWHLQEVNALLEELETSWLSAVRPNALRCGGFQVARRPGLELIRTSYATMDGSDSSPIPLVLEALVQAEFRIVILEATNVPKECKSLAVSWKKGAKEALVQRNRAEWNEALKITTALCRVGSQEHFQAKFCWLQVTSDDALLLHDKVNLAEFCDGQVREKTLQMK</sequence>
<gene>
    <name evidence="4" type="ORF">SCF082_LOCUS5946</name>
</gene>
<evidence type="ECO:0000259" key="3">
    <source>
        <dbReference type="Pfam" id="PF10358"/>
    </source>
</evidence>
<feature type="repeat" description="PPR" evidence="2">
    <location>
        <begin position="171"/>
        <end position="205"/>
    </location>
</feature>
<evidence type="ECO:0000256" key="2">
    <source>
        <dbReference type="PROSITE-ProRule" id="PRU00708"/>
    </source>
</evidence>
<feature type="domain" description="C2 NT-type" evidence="3">
    <location>
        <begin position="424"/>
        <end position="510"/>
    </location>
</feature>
<reference evidence="4 5" key="1">
    <citation type="submission" date="2024-02" db="EMBL/GenBank/DDBJ databases">
        <authorList>
            <person name="Chen Y."/>
            <person name="Shah S."/>
            <person name="Dougan E. K."/>
            <person name="Thang M."/>
            <person name="Chan C."/>
        </authorList>
    </citation>
    <scope>NUCLEOTIDE SEQUENCE [LARGE SCALE GENOMIC DNA]</scope>
</reference>
<dbReference type="InterPro" id="IPR002885">
    <property type="entry name" value="PPR_rpt"/>
</dbReference>
<evidence type="ECO:0000313" key="4">
    <source>
        <dbReference type="EMBL" id="CAK8999158.1"/>
    </source>
</evidence>
<dbReference type="EMBL" id="CAXAMM010003258">
    <property type="protein sequence ID" value="CAK8999158.1"/>
    <property type="molecule type" value="Genomic_DNA"/>
</dbReference>
<protein>
    <recommendedName>
        <fullName evidence="3">C2 NT-type domain-containing protein</fullName>
    </recommendedName>
</protein>
<dbReference type="Gene3D" id="1.25.40.10">
    <property type="entry name" value="Tetratricopeptide repeat domain"/>
    <property type="match status" value="3"/>
</dbReference>
<dbReference type="Pfam" id="PF10358">
    <property type="entry name" value="NT-C2"/>
    <property type="match status" value="1"/>
</dbReference>
<feature type="repeat" description="PPR" evidence="2">
    <location>
        <begin position="241"/>
        <end position="275"/>
    </location>
</feature>
<proteinExistence type="predicted"/>
<dbReference type="PANTHER" id="PTHR47936">
    <property type="entry name" value="PPR_LONG DOMAIN-CONTAINING PROTEIN"/>
    <property type="match status" value="1"/>
</dbReference>
<organism evidence="4 5">
    <name type="scientific">Durusdinium trenchii</name>
    <dbReference type="NCBI Taxonomy" id="1381693"/>
    <lineage>
        <taxon>Eukaryota</taxon>
        <taxon>Sar</taxon>
        <taxon>Alveolata</taxon>
        <taxon>Dinophyceae</taxon>
        <taxon>Suessiales</taxon>
        <taxon>Symbiodiniaceae</taxon>
        <taxon>Durusdinium</taxon>
    </lineage>
</organism>
<keyword evidence="5" id="KW-1185">Reference proteome</keyword>
<dbReference type="Pfam" id="PF13812">
    <property type="entry name" value="PPR_3"/>
    <property type="match status" value="1"/>
</dbReference>
<feature type="repeat" description="PPR" evidence="2">
    <location>
        <begin position="73"/>
        <end position="107"/>
    </location>
</feature>
<dbReference type="PANTHER" id="PTHR47936:SF1">
    <property type="entry name" value="PENTATRICOPEPTIDE REPEAT-CONTAINING PROTEIN GUN1, CHLOROPLASTIC"/>
    <property type="match status" value="1"/>
</dbReference>
<feature type="non-terminal residue" evidence="4">
    <location>
        <position position="521"/>
    </location>
</feature>
<comment type="caution">
    <text evidence="4">The sequence shown here is derived from an EMBL/GenBank/DDBJ whole genome shotgun (WGS) entry which is preliminary data.</text>
</comment>
<dbReference type="NCBIfam" id="TIGR00756">
    <property type="entry name" value="PPR"/>
    <property type="match status" value="2"/>
</dbReference>
<dbReference type="Pfam" id="PF01535">
    <property type="entry name" value="PPR"/>
    <property type="match status" value="2"/>
</dbReference>
<keyword evidence="1" id="KW-0677">Repeat</keyword>
<dbReference type="InterPro" id="IPR019448">
    <property type="entry name" value="NT-C2"/>
</dbReference>